<feature type="domain" description="Enoyl reductase (ER)" evidence="3">
    <location>
        <begin position="10"/>
        <end position="313"/>
    </location>
</feature>
<dbReference type="SUPFAM" id="SSF51735">
    <property type="entry name" value="NAD(P)-binding Rossmann-fold domains"/>
    <property type="match status" value="1"/>
</dbReference>
<dbReference type="Proteomes" id="UP000199643">
    <property type="component" value="Unassembled WGS sequence"/>
</dbReference>
<evidence type="ECO:0000256" key="1">
    <source>
        <dbReference type="ARBA" id="ARBA00022857"/>
    </source>
</evidence>
<dbReference type="PANTHER" id="PTHR48106:SF18">
    <property type="entry name" value="QUINONE OXIDOREDUCTASE PIG3"/>
    <property type="match status" value="1"/>
</dbReference>
<organism evidence="4 5">
    <name type="scientific">Pedobacter terrae</name>
    <dbReference type="NCBI Taxonomy" id="405671"/>
    <lineage>
        <taxon>Bacteria</taxon>
        <taxon>Pseudomonadati</taxon>
        <taxon>Bacteroidota</taxon>
        <taxon>Sphingobacteriia</taxon>
        <taxon>Sphingobacteriales</taxon>
        <taxon>Sphingobacteriaceae</taxon>
        <taxon>Pedobacter</taxon>
    </lineage>
</organism>
<evidence type="ECO:0000259" key="3">
    <source>
        <dbReference type="SMART" id="SM00829"/>
    </source>
</evidence>
<keyword evidence="5" id="KW-1185">Reference proteome</keyword>
<dbReference type="Pfam" id="PF08240">
    <property type="entry name" value="ADH_N"/>
    <property type="match status" value="1"/>
</dbReference>
<dbReference type="RefSeq" id="WP_090502758.1">
    <property type="nucleotide sequence ID" value="NZ_FNCH01000018.1"/>
</dbReference>
<gene>
    <name evidence="4" type="ORF">SAMN05421827_11844</name>
</gene>
<dbReference type="InterPro" id="IPR020843">
    <property type="entry name" value="ER"/>
</dbReference>
<evidence type="ECO:0000313" key="4">
    <source>
        <dbReference type="EMBL" id="SDH17333.1"/>
    </source>
</evidence>
<dbReference type="OrthoDB" id="9787435at2"/>
<dbReference type="EMBL" id="FNCH01000018">
    <property type="protein sequence ID" value="SDH17333.1"/>
    <property type="molecule type" value="Genomic_DNA"/>
</dbReference>
<evidence type="ECO:0000256" key="2">
    <source>
        <dbReference type="ARBA" id="ARBA00023002"/>
    </source>
</evidence>
<dbReference type="GO" id="GO:0016651">
    <property type="term" value="F:oxidoreductase activity, acting on NAD(P)H"/>
    <property type="evidence" value="ECO:0007669"/>
    <property type="project" value="TreeGrafter"/>
</dbReference>
<dbReference type="AlphaFoldDB" id="A0A1G8A8Y2"/>
<dbReference type="InterPro" id="IPR011032">
    <property type="entry name" value="GroES-like_sf"/>
</dbReference>
<keyword evidence="2" id="KW-0560">Oxidoreductase</keyword>
<evidence type="ECO:0000313" key="5">
    <source>
        <dbReference type="Proteomes" id="UP000199643"/>
    </source>
</evidence>
<proteinExistence type="predicted"/>
<protein>
    <submittedName>
        <fullName evidence="4">NADPH:quinone reductase</fullName>
    </submittedName>
</protein>
<dbReference type="Gene3D" id="3.40.50.720">
    <property type="entry name" value="NAD(P)-binding Rossmann-like Domain"/>
    <property type="match status" value="1"/>
</dbReference>
<dbReference type="GO" id="GO:0070402">
    <property type="term" value="F:NADPH binding"/>
    <property type="evidence" value="ECO:0007669"/>
    <property type="project" value="TreeGrafter"/>
</dbReference>
<dbReference type="SUPFAM" id="SSF50129">
    <property type="entry name" value="GroES-like"/>
    <property type="match status" value="1"/>
</dbReference>
<dbReference type="InterPro" id="IPR013154">
    <property type="entry name" value="ADH-like_N"/>
</dbReference>
<dbReference type="Pfam" id="PF13602">
    <property type="entry name" value="ADH_zinc_N_2"/>
    <property type="match status" value="1"/>
</dbReference>
<dbReference type="Gene3D" id="3.90.180.10">
    <property type="entry name" value="Medium-chain alcohol dehydrogenases, catalytic domain"/>
    <property type="match status" value="1"/>
</dbReference>
<dbReference type="STRING" id="405671.SAMN05421827_11844"/>
<keyword evidence="1" id="KW-0521">NADP</keyword>
<reference evidence="5" key="1">
    <citation type="submission" date="2016-10" db="EMBL/GenBank/DDBJ databases">
        <authorList>
            <person name="Varghese N."/>
            <person name="Submissions S."/>
        </authorList>
    </citation>
    <scope>NUCLEOTIDE SEQUENCE [LARGE SCALE GENOMIC DNA]</scope>
    <source>
        <strain evidence="5">DSM 17933</strain>
    </source>
</reference>
<dbReference type="PANTHER" id="PTHR48106">
    <property type="entry name" value="QUINONE OXIDOREDUCTASE PIG3-RELATED"/>
    <property type="match status" value="1"/>
</dbReference>
<dbReference type="SMART" id="SM00829">
    <property type="entry name" value="PKS_ER"/>
    <property type="match status" value="1"/>
</dbReference>
<accession>A0A1G8A8Y2</accession>
<name>A0A1G8A8Y2_9SPHI</name>
<dbReference type="InterPro" id="IPR036291">
    <property type="entry name" value="NAD(P)-bd_dom_sf"/>
</dbReference>
<sequence>MKAIRVREFGSSEVLTYITESRPIVGDQEVLIKIEAAGVGRVDVSARQGYYAPLPEPGFIPGIEAAGEVIVLGKNVDKNWLGKKVFVRLFSGGYAEEIAVRTEALVEIPAPITSIKAVAFGVNALVASFAMDLANLDKGDRLLLRGATGGIGTVAALIAKTKGIHVTAAMRSIHKKIHLENIGIDDFLMTDNLANLSLNYHSILDLVLGSDMDAYVNLLAKRGNYIIAGGLAGSPEIDFGMSFLKRVHQSLSLHVFSLNAFSDEEIRTRMGQIFILMIDHSLSAPIQDVFPLKDAGKAHDLMVSGNFFGKIILAN</sequence>